<keyword evidence="1" id="KW-0812">Transmembrane</keyword>
<dbReference type="GO" id="GO:0000271">
    <property type="term" value="P:polysaccharide biosynthetic process"/>
    <property type="evidence" value="ECO:0007669"/>
    <property type="project" value="TreeGrafter"/>
</dbReference>
<dbReference type="AlphaFoldDB" id="A0A9X1NDG9"/>
<proteinExistence type="predicted"/>
<dbReference type="PANTHER" id="PTHR23028">
    <property type="entry name" value="ACETYLTRANSFERASE"/>
    <property type="match status" value="1"/>
</dbReference>
<name>A0A9X1NDG9_9ACTN</name>
<evidence type="ECO:0000259" key="2">
    <source>
        <dbReference type="Pfam" id="PF01757"/>
    </source>
</evidence>
<organism evidence="3 4">
    <name type="scientific">Kineosporia babensis</name>
    <dbReference type="NCBI Taxonomy" id="499548"/>
    <lineage>
        <taxon>Bacteria</taxon>
        <taxon>Bacillati</taxon>
        <taxon>Actinomycetota</taxon>
        <taxon>Actinomycetes</taxon>
        <taxon>Kineosporiales</taxon>
        <taxon>Kineosporiaceae</taxon>
        <taxon>Kineosporia</taxon>
    </lineage>
</organism>
<keyword evidence="4" id="KW-1185">Reference proteome</keyword>
<dbReference type="InterPro" id="IPR002656">
    <property type="entry name" value="Acyl_transf_3_dom"/>
</dbReference>
<dbReference type="Pfam" id="PF01757">
    <property type="entry name" value="Acyl_transf_3"/>
    <property type="match status" value="1"/>
</dbReference>
<feature type="transmembrane region" description="Helical" evidence="1">
    <location>
        <begin position="198"/>
        <end position="216"/>
    </location>
</feature>
<feature type="domain" description="Acyltransferase 3" evidence="2">
    <location>
        <begin position="26"/>
        <end position="340"/>
    </location>
</feature>
<feature type="transmembrane region" description="Helical" evidence="1">
    <location>
        <begin position="31"/>
        <end position="50"/>
    </location>
</feature>
<comment type="caution">
    <text evidence="3">The sequence shown here is derived from an EMBL/GenBank/DDBJ whole genome shotgun (WGS) entry which is preliminary data.</text>
</comment>
<feature type="transmembrane region" description="Helical" evidence="1">
    <location>
        <begin position="247"/>
        <end position="264"/>
    </location>
</feature>
<evidence type="ECO:0000313" key="4">
    <source>
        <dbReference type="Proteomes" id="UP001138997"/>
    </source>
</evidence>
<keyword evidence="1" id="KW-0472">Membrane</keyword>
<dbReference type="GO" id="GO:0016020">
    <property type="term" value="C:membrane"/>
    <property type="evidence" value="ECO:0007669"/>
    <property type="project" value="TreeGrafter"/>
</dbReference>
<dbReference type="EMBL" id="JAJOMB010000005">
    <property type="protein sequence ID" value="MCD5311760.1"/>
    <property type="molecule type" value="Genomic_DNA"/>
</dbReference>
<feature type="transmembrane region" description="Helical" evidence="1">
    <location>
        <begin position="102"/>
        <end position="122"/>
    </location>
</feature>
<accession>A0A9X1NDG9</accession>
<dbReference type="RefSeq" id="WP_231441281.1">
    <property type="nucleotide sequence ID" value="NZ_JAJOMB010000005.1"/>
</dbReference>
<keyword evidence="1" id="KW-1133">Transmembrane helix</keyword>
<evidence type="ECO:0000256" key="1">
    <source>
        <dbReference type="SAM" id="Phobius"/>
    </source>
</evidence>
<reference evidence="3" key="1">
    <citation type="submission" date="2021-11" db="EMBL/GenBank/DDBJ databases">
        <title>Streptomyces corallinus and Kineosporia corallina sp. nov., two new coral-derived marine actinobacteria.</title>
        <authorList>
            <person name="Buangrab K."/>
            <person name="Sutthacheep M."/>
            <person name="Yeemin T."/>
            <person name="Harunari E."/>
            <person name="Igarashi Y."/>
            <person name="Sripreechasak P."/>
            <person name="Kanchanasin P."/>
            <person name="Tanasupawat S."/>
            <person name="Phongsopitanun W."/>
        </authorList>
    </citation>
    <scope>NUCLEOTIDE SEQUENCE</scope>
    <source>
        <strain evidence="3">JCM 31032</strain>
    </source>
</reference>
<dbReference type="InterPro" id="IPR050879">
    <property type="entry name" value="Acyltransferase_3"/>
</dbReference>
<sequence length="371" mass="40360">MLGQLTPVRHHTARSPTLATEFDPRNNALNIMRLLLAALVVVVHAMFLGFGSQPHLGATEVGALAVDAFFVLSGFLVVRSYLRLDSLPRYVWHRALRIMPGFWVCLVLTAFVVAPVLAVIMGRPSDSVFTGPDSAQGYLASNAALFIGQFGIDGLPGTGGNSDVINGSLWTLFYEATCYGLAALLGITGVLRWWPWMVPVLIGLLWVATVAAAAGVDVGSTYMLRFGLVFLLGTAALLYADQVPINGGLALGSLAVAITSMLLFEDYRVVGAPAFAYLCVYLMVRMPVFWEPKWDLSYGLYVWHWPIAQVLVALEIPEFTHFPFVVLTLALAAGAAALSWHFIEEPAMSFKHAAWVTGWAPAPSKRRHLAR</sequence>
<keyword evidence="3" id="KW-0012">Acyltransferase</keyword>
<keyword evidence="3" id="KW-0808">Transferase</keyword>
<gene>
    <name evidence="3" type="ORF">LR394_12690</name>
</gene>
<evidence type="ECO:0000313" key="3">
    <source>
        <dbReference type="EMBL" id="MCD5311760.1"/>
    </source>
</evidence>
<feature type="transmembrane region" description="Helical" evidence="1">
    <location>
        <begin position="270"/>
        <end position="288"/>
    </location>
</feature>
<dbReference type="PANTHER" id="PTHR23028:SF53">
    <property type="entry name" value="ACYL_TRANSF_3 DOMAIN-CONTAINING PROTEIN"/>
    <property type="match status" value="1"/>
</dbReference>
<feature type="transmembrane region" description="Helical" evidence="1">
    <location>
        <begin position="62"/>
        <end position="82"/>
    </location>
</feature>
<protein>
    <submittedName>
        <fullName evidence="3">Acyltransferase</fullName>
    </submittedName>
</protein>
<dbReference type="Proteomes" id="UP001138997">
    <property type="component" value="Unassembled WGS sequence"/>
</dbReference>
<dbReference type="GO" id="GO:0016747">
    <property type="term" value="F:acyltransferase activity, transferring groups other than amino-acyl groups"/>
    <property type="evidence" value="ECO:0007669"/>
    <property type="project" value="InterPro"/>
</dbReference>
<feature type="transmembrane region" description="Helical" evidence="1">
    <location>
        <begin position="172"/>
        <end position="191"/>
    </location>
</feature>
<feature type="transmembrane region" description="Helical" evidence="1">
    <location>
        <begin position="322"/>
        <end position="343"/>
    </location>
</feature>